<dbReference type="InterPro" id="IPR019734">
    <property type="entry name" value="TPR_rpt"/>
</dbReference>
<dbReference type="OrthoDB" id="5965812at2"/>
<dbReference type="EMBL" id="AVCH01000179">
    <property type="protein sequence ID" value="KFN45637.1"/>
    <property type="molecule type" value="Genomic_DNA"/>
</dbReference>
<gene>
    <name evidence="5" type="ORF">N790_09605</name>
</gene>
<dbReference type="eggNOG" id="COG0457">
    <property type="taxonomic scope" value="Bacteria"/>
</dbReference>
<dbReference type="InterPro" id="IPR052346">
    <property type="entry name" value="O-mannosyl-transferase_TMTC"/>
</dbReference>
<feature type="transmembrane region" description="Helical" evidence="4">
    <location>
        <begin position="306"/>
        <end position="324"/>
    </location>
</feature>
<dbReference type="SUPFAM" id="SSF48452">
    <property type="entry name" value="TPR-like"/>
    <property type="match status" value="1"/>
</dbReference>
<feature type="transmembrane region" description="Helical" evidence="4">
    <location>
        <begin position="214"/>
        <end position="233"/>
    </location>
</feature>
<dbReference type="RefSeq" id="WP_043804102.1">
    <property type="nucleotide sequence ID" value="NZ_AVCH01000179.1"/>
</dbReference>
<feature type="transmembrane region" description="Helical" evidence="4">
    <location>
        <begin position="281"/>
        <end position="300"/>
    </location>
</feature>
<evidence type="ECO:0000256" key="4">
    <source>
        <dbReference type="SAM" id="Phobius"/>
    </source>
</evidence>
<keyword evidence="4" id="KW-0472">Membrane</keyword>
<feature type="transmembrane region" description="Helical" evidence="4">
    <location>
        <begin position="187"/>
        <end position="207"/>
    </location>
</feature>
<dbReference type="SMART" id="SM00028">
    <property type="entry name" value="TPR"/>
    <property type="match status" value="1"/>
</dbReference>
<reference evidence="5 6" key="1">
    <citation type="submission" date="2013-09" db="EMBL/GenBank/DDBJ databases">
        <title>Genome sequencing of Arenimonas malthae.</title>
        <authorList>
            <person name="Chen F."/>
            <person name="Wang G."/>
        </authorList>
    </citation>
    <scope>NUCLEOTIDE SEQUENCE [LARGE SCALE GENOMIC DNA]</scope>
    <source>
        <strain evidence="5 6">CC-JY-1</strain>
    </source>
</reference>
<keyword evidence="4" id="KW-0812">Transmembrane</keyword>
<protein>
    <submittedName>
        <fullName evidence="5">Uncharacterized protein</fullName>
    </submittedName>
</protein>
<evidence type="ECO:0000313" key="5">
    <source>
        <dbReference type="EMBL" id="KFN45637.1"/>
    </source>
</evidence>
<dbReference type="PROSITE" id="PS50005">
    <property type="entry name" value="TPR"/>
    <property type="match status" value="1"/>
</dbReference>
<dbReference type="PANTHER" id="PTHR44227:SF3">
    <property type="entry name" value="PROTEIN O-MANNOSYL-TRANSFERASE TMTC4"/>
    <property type="match status" value="1"/>
</dbReference>
<accession>A0A091B239</accession>
<evidence type="ECO:0000256" key="3">
    <source>
        <dbReference type="PROSITE-ProRule" id="PRU00339"/>
    </source>
</evidence>
<dbReference type="PATRIC" id="fig|1384054.3.peg.2031"/>
<keyword evidence="2 3" id="KW-0802">TPR repeat</keyword>
<keyword evidence="1" id="KW-0677">Repeat</keyword>
<dbReference type="Gene3D" id="1.25.40.10">
    <property type="entry name" value="Tetratricopeptide repeat domain"/>
    <property type="match status" value="1"/>
</dbReference>
<proteinExistence type="predicted"/>
<sequence length="459" mass="48752">MKPLSAPAAALGTLGLLAVVALVYANSLSGPFQFDDYNVIVDNPSVHGLAAWWHSMPGIRPLLKLSYALNWAASPSPRGFHALNLAVHGANALLVWALARHWLSTLARPTLAADAAWWLALLFALHPAATEAVTYISGRSVSLMALPYLASLLCFAEGQRRGNRWLSALASPLLFALALGVRETAVTLPAALFLLAWFGGASPRAALRGLGPHLAVLVLAPVAALATGAYGRFLHYSLGTRDAFEQLLAQAEALRYLFAQALLVLPPNADPDLRIPAGLDAATLATLAAAVLAGIVALLTRRRWPWLGFGIAWAALQLAPTNSLLPRFDLANDRHLYLALPGLAMVLVVPALQSGWRRAGRAGLVALALCMALLAGRRNDDWRSEIALWQATVQQSPAKARPWANLGWARQQAGDTEGARAAYECALALEPAHEQALVNRALLPGAGPGRTPDAACPVR</sequence>
<keyword evidence="6" id="KW-1185">Reference proteome</keyword>
<evidence type="ECO:0000313" key="6">
    <source>
        <dbReference type="Proteomes" id="UP000029392"/>
    </source>
</evidence>
<feature type="repeat" description="TPR" evidence="3">
    <location>
        <begin position="400"/>
        <end position="433"/>
    </location>
</feature>
<organism evidence="5 6">
    <name type="scientific">Arenimonas malthae CC-JY-1</name>
    <dbReference type="NCBI Taxonomy" id="1384054"/>
    <lineage>
        <taxon>Bacteria</taxon>
        <taxon>Pseudomonadati</taxon>
        <taxon>Pseudomonadota</taxon>
        <taxon>Gammaproteobacteria</taxon>
        <taxon>Lysobacterales</taxon>
        <taxon>Lysobacteraceae</taxon>
        <taxon>Arenimonas</taxon>
    </lineage>
</organism>
<evidence type="ECO:0000256" key="1">
    <source>
        <dbReference type="ARBA" id="ARBA00022737"/>
    </source>
</evidence>
<comment type="caution">
    <text evidence="5">The sequence shown here is derived from an EMBL/GenBank/DDBJ whole genome shotgun (WGS) entry which is preliminary data.</text>
</comment>
<evidence type="ECO:0000256" key="2">
    <source>
        <dbReference type="ARBA" id="ARBA00022803"/>
    </source>
</evidence>
<dbReference type="InterPro" id="IPR011990">
    <property type="entry name" value="TPR-like_helical_dom_sf"/>
</dbReference>
<name>A0A091B239_9GAMM</name>
<feature type="transmembrane region" description="Helical" evidence="4">
    <location>
        <begin position="79"/>
        <end position="99"/>
    </location>
</feature>
<dbReference type="STRING" id="1384054.N790_09605"/>
<dbReference type="Proteomes" id="UP000029392">
    <property type="component" value="Unassembled WGS sequence"/>
</dbReference>
<keyword evidence="4" id="KW-1133">Transmembrane helix</keyword>
<dbReference type="AlphaFoldDB" id="A0A091B239"/>
<feature type="transmembrane region" description="Helical" evidence="4">
    <location>
        <begin position="336"/>
        <end position="353"/>
    </location>
</feature>
<dbReference type="PANTHER" id="PTHR44227">
    <property type="match status" value="1"/>
</dbReference>
<feature type="transmembrane region" description="Helical" evidence="4">
    <location>
        <begin position="111"/>
        <end position="129"/>
    </location>
</feature>